<name>F8CFT2_MYXFH</name>
<dbReference type="EMBL" id="CP002830">
    <property type="protein sequence ID" value="AEI64901.1"/>
    <property type="molecule type" value="Genomic_DNA"/>
</dbReference>
<dbReference type="PANTHER" id="PTHR47485">
    <property type="entry name" value="THYLAKOID LUMENAL 17.4 KDA PROTEIN, CHLOROPLASTIC"/>
    <property type="match status" value="1"/>
</dbReference>
<gene>
    <name evidence="3" type="ordered locus">LILAB_14980</name>
</gene>
<evidence type="ECO:0000256" key="1">
    <source>
        <dbReference type="ARBA" id="ARBA00022737"/>
    </source>
</evidence>
<dbReference type="InterPro" id="IPR027417">
    <property type="entry name" value="P-loop_NTPase"/>
</dbReference>
<dbReference type="KEGG" id="mfu:LILAB_14980"/>
<accession>F8CFT2</accession>
<dbReference type="InterPro" id="IPR001646">
    <property type="entry name" value="5peptide_repeat"/>
</dbReference>
<evidence type="ECO:0000256" key="2">
    <source>
        <dbReference type="SAM" id="MobiDB-lite"/>
    </source>
</evidence>
<dbReference type="Proteomes" id="UP000000488">
    <property type="component" value="Chromosome"/>
</dbReference>
<dbReference type="AlphaFoldDB" id="F8CFT2"/>
<organism evidence="3 4">
    <name type="scientific">Myxococcus fulvus (strain ATCC BAA-855 / HW-1)</name>
    <dbReference type="NCBI Taxonomy" id="483219"/>
    <lineage>
        <taxon>Bacteria</taxon>
        <taxon>Pseudomonadati</taxon>
        <taxon>Myxococcota</taxon>
        <taxon>Myxococcia</taxon>
        <taxon>Myxococcales</taxon>
        <taxon>Cystobacterineae</taxon>
        <taxon>Myxococcaceae</taxon>
        <taxon>Myxococcus</taxon>
    </lineage>
</organism>
<dbReference type="Pfam" id="PF00805">
    <property type="entry name" value="Pentapeptide"/>
    <property type="match status" value="3"/>
</dbReference>
<dbReference type="SUPFAM" id="SSF141571">
    <property type="entry name" value="Pentapeptide repeat-like"/>
    <property type="match status" value="1"/>
</dbReference>
<dbReference type="STRING" id="483219.LILAB_14980"/>
<evidence type="ECO:0000313" key="4">
    <source>
        <dbReference type="Proteomes" id="UP000000488"/>
    </source>
</evidence>
<feature type="compositionally biased region" description="Low complexity" evidence="2">
    <location>
        <begin position="729"/>
        <end position="742"/>
    </location>
</feature>
<feature type="region of interest" description="Disordered" evidence="2">
    <location>
        <begin position="723"/>
        <end position="746"/>
    </location>
</feature>
<sequence>MLEVPGYVKVLSKLLQAGMAAWDAIQSRGIDNKEGTVLRLATDLLVDLGGKRSGEFTNMEDLHFGIVTQCFGYALGRQWAFNKKLAPTGLRLFMDKEQRERANEIELRMRLADSSLPKSGAALQQPGDLRSSVEEVRAADALSAPLSTPYYQSLWSSFTHPKLDEGDEARVPLIDMEKGRLGFERDFLLAYQQVLATSDGQQLQRYVDGVTGDFRAETLRELLLRDMAGWDERHTFGNLERHDRPEDDPIPFMPLGKVYVEPVACMLTKSQQGKDAPQEPVLSLIDHWLQESATNVVVVRADFGMGKSLTARTLAQRRARRFLDARTPSSNEEMPVFIRCAEDLTEEGFDLDGFVRRAWKREASELGLRLKLDDPALAPPGRMQRALFILDGLDEVILGERRLESFFQRIKDEASEQHRFIIFSRPGALPGEREMDGIPVLEIQPWDEPQIAAWLDAWRGLIGEAGPTPTALKERRLGELATTPILLFMIAQTWSGQSREASASRSALYEEFFWRIASGKHEADRRQHRNVFEASTKLHRHLVQRGWVAKSTEPPDAMLWLMGRVAWEATKLDQRQMLEPLRKADVLTKHGITNLLINELGMDDSASDTIEAIQVGLLLTLQAHLRSGAASQLLFGHKSFREFLVARYWADRLKALAQASSRDWEEIESPLLGGRLLSREDRTFEFLLEMLDGEPHPRREAASFGLTEVERGALLQWAQDRFESEEPEAPISSARGGRSRPPSLRDDRRPWLREAALAIGSSLRGSPGMKQRDKLTMRSMLAWFWLMRIGPIIVARKAYLAGASMPNLTIRGADFSEANLQKADFSHTDMQPGHISSEVVRFFTSFAGATLDDARLIGANLSGCLFEGTSLRRAVLTGADISGALFTEAMLDGASMEFVDGAHARFTGANLTAAILLRAHLKKTSFVNANLQRASLDAARLHGTNFKGAVLEGASLRDARYDDETIWPDGFDPVAAGAIRAPD</sequence>
<protein>
    <submittedName>
        <fullName evidence="3">Pentapeptide repeat protein</fullName>
    </submittedName>
</protein>
<reference evidence="3 4" key="1">
    <citation type="journal article" date="2011" name="J. Bacteriol.">
        <title>Genome sequence of the halotolerant marine bacterium Myxococcus fulvus HW-1.</title>
        <authorList>
            <person name="Li Z.F."/>
            <person name="Li X."/>
            <person name="Liu H."/>
            <person name="Liu X."/>
            <person name="Han K."/>
            <person name="Wu Z.H."/>
            <person name="Hu W."/>
            <person name="Li F.F."/>
            <person name="Li Y.Z."/>
        </authorList>
    </citation>
    <scope>NUCLEOTIDE SEQUENCE [LARGE SCALE GENOMIC DNA]</scope>
    <source>
        <strain evidence="4">ATCC BAA-855 / HW-1</strain>
    </source>
</reference>
<dbReference type="PANTHER" id="PTHR47485:SF1">
    <property type="entry name" value="THYLAKOID LUMENAL 17.4 KDA PROTEIN, CHLOROPLASTIC"/>
    <property type="match status" value="1"/>
</dbReference>
<evidence type="ECO:0000313" key="3">
    <source>
        <dbReference type="EMBL" id="AEI64901.1"/>
    </source>
</evidence>
<dbReference type="HOGENOM" id="CLU_321009_0_0_7"/>
<proteinExistence type="predicted"/>
<dbReference type="Gene3D" id="3.40.50.300">
    <property type="entry name" value="P-loop containing nucleotide triphosphate hydrolases"/>
    <property type="match status" value="1"/>
</dbReference>
<keyword evidence="1" id="KW-0677">Repeat</keyword>
<dbReference type="Gene3D" id="2.160.20.80">
    <property type="entry name" value="E3 ubiquitin-protein ligase SopA"/>
    <property type="match status" value="1"/>
</dbReference>
<dbReference type="eggNOG" id="COG5635">
    <property type="taxonomic scope" value="Bacteria"/>
</dbReference>
<dbReference type="eggNOG" id="COG1357">
    <property type="taxonomic scope" value="Bacteria"/>
</dbReference>